<feature type="domain" description="Thioredoxin" evidence="2">
    <location>
        <begin position="35"/>
        <end position="167"/>
    </location>
</feature>
<dbReference type="GO" id="GO:0005737">
    <property type="term" value="C:cytoplasm"/>
    <property type="evidence" value="ECO:0007669"/>
    <property type="project" value="TreeGrafter"/>
</dbReference>
<dbReference type="PANTHER" id="PTHR45663:SF11">
    <property type="entry name" value="GEO12009P1"/>
    <property type="match status" value="1"/>
</dbReference>
<dbReference type="InterPro" id="IPR013766">
    <property type="entry name" value="Thioredoxin_domain"/>
</dbReference>
<dbReference type="Proteomes" id="UP000054498">
    <property type="component" value="Unassembled WGS sequence"/>
</dbReference>
<dbReference type="GO" id="GO:0004791">
    <property type="term" value="F:thioredoxin-disulfide reductase (NADPH) activity"/>
    <property type="evidence" value="ECO:0007669"/>
    <property type="project" value="UniProtKB-EC"/>
</dbReference>
<accession>A0A0D2LIE2</accession>
<dbReference type="EMBL" id="KK106284">
    <property type="protein sequence ID" value="KIY91794.1"/>
    <property type="molecule type" value="Genomic_DNA"/>
</dbReference>
<organism evidence="3 4">
    <name type="scientific">Monoraphidium neglectum</name>
    <dbReference type="NCBI Taxonomy" id="145388"/>
    <lineage>
        <taxon>Eukaryota</taxon>
        <taxon>Viridiplantae</taxon>
        <taxon>Chlorophyta</taxon>
        <taxon>core chlorophytes</taxon>
        <taxon>Chlorophyceae</taxon>
        <taxon>CS clade</taxon>
        <taxon>Sphaeropleales</taxon>
        <taxon>Selenastraceae</taxon>
        <taxon>Monoraphidium</taxon>
    </lineage>
</organism>
<evidence type="ECO:0000313" key="3">
    <source>
        <dbReference type="EMBL" id="KIY91794.1"/>
    </source>
</evidence>
<dbReference type="SUPFAM" id="SSF52833">
    <property type="entry name" value="Thioredoxin-like"/>
    <property type="match status" value="1"/>
</dbReference>
<evidence type="ECO:0000259" key="2">
    <source>
        <dbReference type="PROSITE" id="PS51352"/>
    </source>
</evidence>
<dbReference type="Pfam" id="PF00085">
    <property type="entry name" value="Thioredoxin"/>
    <property type="match status" value="1"/>
</dbReference>
<keyword evidence="3" id="KW-0560">Oxidoreductase</keyword>
<dbReference type="PANTHER" id="PTHR45663">
    <property type="entry name" value="GEO12009P1"/>
    <property type="match status" value="1"/>
</dbReference>
<dbReference type="GeneID" id="25733902"/>
<dbReference type="OrthoDB" id="371245at2759"/>
<dbReference type="InterPro" id="IPR036249">
    <property type="entry name" value="Thioredoxin-like_sf"/>
</dbReference>
<sequence length="174" mass="18227">MAALSAERYLAANGLAVEFKQQEPAAASSASAAAADASAAAASSSAAAASGSDTPETFDLSEDRHKGQYALRRLYHESDRPIAVLYTSPSCGPCRTLKPILNGVVGEYAGRIHYVEIDIEQDPEIAEAGGVNGTPTFQLFKDKERLVNVAGVKQKREFRAMLDSALGVPAGVTA</sequence>
<name>A0A0D2LIE2_9CHLO</name>
<gene>
    <name evidence="3" type="ORF">MNEG_16169</name>
</gene>
<reference evidence="3 4" key="1">
    <citation type="journal article" date="2013" name="BMC Genomics">
        <title>Reconstruction of the lipid metabolism for the microalga Monoraphidium neglectum from its genome sequence reveals characteristics suitable for biofuel production.</title>
        <authorList>
            <person name="Bogen C."/>
            <person name="Al-Dilaimi A."/>
            <person name="Albersmeier A."/>
            <person name="Wichmann J."/>
            <person name="Grundmann M."/>
            <person name="Rupp O."/>
            <person name="Lauersen K.J."/>
            <person name="Blifernez-Klassen O."/>
            <person name="Kalinowski J."/>
            <person name="Goesmann A."/>
            <person name="Mussgnug J.H."/>
            <person name="Kruse O."/>
        </authorList>
    </citation>
    <scope>NUCLEOTIDE SEQUENCE [LARGE SCALE GENOMIC DNA]</scope>
    <source>
        <strain evidence="3 4">SAG 48.87</strain>
    </source>
</reference>
<evidence type="ECO:0000313" key="4">
    <source>
        <dbReference type="Proteomes" id="UP000054498"/>
    </source>
</evidence>
<dbReference type="AlphaFoldDB" id="A0A0D2LIE2"/>
<dbReference type="STRING" id="145388.A0A0D2LIE2"/>
<proteinExistence type="predicted"/>
<dbReference type="RefSeq" id="XP_013890814.1">
    <property type="nucleotide sequence ID" value="XM_014035360.1"/>
</dbReference>
<dbReference type="PROSITE" id="PS51352">
    <property type="entry name" value="THIOREDOXIN_2"/>
    <property type="match status" value="1"/>
</dbReference>
<evidence type="ECO:0000256" key="1">
    <source>
        <dbReference type="SAM" id="MobiDB-lite"/>
    </source>
</evidence>
<dbReference type="Gene3D" id="3.40.30.10">
    <property type="entry name" value="Glutaredoxin"/>
    <property type="match status" value="1"/>
</dbReference>
<protein>
    <submittedName>
        <fullName evidence="3">Thioredoxin reductase (NADPH)</fullName>
        <ecNumber evidence="3">1.8.1.9</ecNumber>
    </submittedName>
</protein>
<dbReference type="EC" id="1.8.1.9" evidence="3"/>
<keyword evidence="4" id="KW-1185">Reference proteome</keyword>
<feature type="region of interest" description="Disordered" evidence="1">
    <location>
        <begin position="44"/>
        <end position="63"/>
    </location>
</feature>
<dbReference type="KEGG" id="mng:MNEG_16169"/>